<dbReference type="Proteomes" id="UP000014408">
    <property type="component" value="Unassembled WGS sequence"/>
</dbReference>
<dbReference type="RefSeq" id="WP_016457088.1">
    <property type="nucleotide sequence ID" value="NZ_KE150446.1"/>
</dbReference>
<dbReference type="HOGENOM" id="CLU_939139_0_0_11"/>
<comment type="caution">
    <text evidence="2">The sequence shown here is derived from an EMBL/GenBank/DDBJ whole genome shotgun (WGS) entry which is preliminary data.</text>
</comment>
<sequence>MTETNFLRDPAGVQPLEDQLVFVSRADDPKVGYKGLIGPDWEVIGILNDDSEVGLTRTIDESTAAGTGFGVISYQYKAGAVTGQVEVLDENEVLDYIKWPESEVKDGTRIVVNSNKVAMLHVLTVNVNQDGTVSLRATREKATARVDEQGRGSAPKATTVTFGYRPDKQRAVFEERRFKIEEGKLVELDVRRFVKDADITKTAGKDTYQLGEGKPADETATPSGEAGSRTSVASNPSGASGTESH</sequence>
<dbReference type="EMBL" id="ATBY01000002">
    <property type="protein sequence ID" value="EPD70869.1"/>
    <property type="molecule type" value="Genomic_DNA"/>
</dbReference>
<proteinExistence type="predicted"/>
<evidence type="ECO:0000256" key="1">
    <source>
        <dbReference type="SAM" id="MobiDB-lite"/>
    </source>
</evidence>
<accession>S3A3S5</accession>
<protein>
    <submittedName>
        <fullName evidence="2">Uncharacterized protein</fullName>
    </submittedName>
</protein>
<reference evidence="2 3" key="1">
    <citation type="submission" date="2013-05" db="EMBL/GenBank/DDBJ databases">
        <title>The Genome Sequence of Corynebacterium pyruviciproducens 1773O (ATCC BAA-1742).</title>
        <authorList>
            <consortium name="The Broad Institute Genomics Platform"/>
            <person name="Earl A."/>
            <person name="Ward D."/>
            <person name="Feldgarden M."/>
            <person name="Gevers D."/>
            <person name="Tong J."/>
            <person name="Walker B."/>
            <person name="Young S."/>
            <person name="Zeng Q."/>
            <person name="Gargeya S."/>
            <person name="Fitzgerald M."/>
            <person name="Haas B."/>
            <person name="Abouelleil A."/>
            <person name="Allen A.W."/>
            <person name="Alvarado L."/>
            <person name="Arachchi H.M."/>
            <person name="Berlin A.M."/>
            <person name="Chapman S.B."/>
            <person name="Gainer-Dewar J."/>
            <person name="Goldberg J."/>
            <person name="Griggs A."/>
            <person name="Gujja S."/>
            <person name="Hansen M."/>
            <person name="Howarth C."/>
            <person name="Imamovic A."/>
            <person name="Ireland A."/>
            <person name="Larimer J."/>
            <person name="McCowan C."/>
            <person name="Murphy C."/>
            <person name="Pearson M."/>
            <person name="Poon T.W."/>
            <person name="Priest M."/>
            <person name="Roberts A."/>
            <person name="Saif S."/>
            <person name="Shea T."/>
            <person name="Sisk P."/>
            <person name="Sykes S."/>
            <person name="Wortman J."/>
            <person name="Nusbaum C."/>
            <person name="Birren B."/>
        </authorList>
    </citation>
    <scope>NUCLEOTIDE SEQUENCE [LARGE SCALE GENOMIC DNA]</scope>
    <source>
        <strain evidence="2 3">ATCC BAA-1742</strain>
    </source>
</reference>
<organism evidence="2 3">
    <name type="scientific">Corynebacterium pyruviciproducens ATCC BAA-1742</name>
    <dbReference type="NCBI Taxonomy" id="1125779"/>
    <lineage>
        <taxon>Bacteria</taxon>
        <taxon>Bacillati</taxon>
        <taxon>Actinomycetota</taxon>
        <taxon>Actinomycetes</taxon>
        <taxon>Mycobacteriales</taxon>
        <taxon>Corynebacteriaceae</taxon>
        <taxon>Corynebacterium</taxon>
    </lineage>
</organism>
<evidence type="ECO:0000313" key="2">
    <source>
        <dbReference type="EMBL" id="EPD70869.1"/>
    </source>
</evidence>
<dbReference type="PATRIC" id="fig|1125779.3.peg.155"/>
<feature type="compositionally biased region" description="Polar residues" evidence="1">
    <location>
        <begin position="228"/>
        <end position="245"/>
    </location>
</feature>
<gene>
    <name evidence="2" type="ORF">HMPREF1219_00164</name>
</gene>
<evidence type="ECO:0000313" key="3">
    <source>
        <dbReference type="Proteomes" id="UP000014408"/>
    </source>
</evidence>
<dbReference type="STRING" id="1125779.HMPREF1219_00164"/>
<dbReference type="AlphaFoldDB" id="S3A3S5"/>
<feature type="region of interest" description="Disordered" evidence="1">
    <location>
        <begin position="204"/>
        <end position="245"/>
    </location>
</feature>
<name>S3A3S5_9CORY</name>
<dbReference type="eggNOG" id="ENOG5032A5J">
    <property type="taxonomic scope" value="Bacteria"/>
</dbReference>
<keyword evidence="3" id="KW-1185">Reference proteome</keyword>